<accession>A0ABT3KTW7</accession>
<dbReference type="Pfam" id="PF22020">
    <property type="entry name" value="RlmL_1st"/>
    <property type="match status" value="1"/>
</dbReference>
<dbReference type="PANTHER" id="PTHR47313">
    <property type="entry name" value="RIBOSOMAL RNA LARGE SUBUNIT METHYLTRANSFERASE K/L"/>
    <property type="match status" value="1"/>
</dbReference>
<evidence type="ECO:0000256" key="3">
    <source>
        <dbReference type="PROSITE-ProRule" id="PRU00529"/>
    </source>
</evidence>
<dbReference type="Proteomes" id="UP001208935">
    <property type="component" value="Unassembled WGS sequence"/>
</dbReference>
<evidence type="ECO:0000256" key="2">
    <source>
        <dbReference type="ARBA" id="ARBA00022679"/>
    </source>
</evidence>
<evidence type="ECO:0000313" key="5">
    <source>
        <dbReference type="EMBL" id="MCW5321779.1"/>
    </source>
</evidence>
<dbReference type="Gene3D" id="3.40.50.150">
    <property type="entry name" value="Vaccinia Virus protein VP39"/>
    <property type="match status" value="2"/>
</dbReference>
<reference evidence="6" key="1">
    <citation type="submission" date="2023-07" db="EMBL/GenBank/DDBJ databases">
        <title>Verminephrobacter genomes.</title>
        <authorList>
            <person name="Lund M.B."/>
        </authorList>
    </citation>
    <scope>NUCLEOTIDE SEQUENCE [LARGE SCALE GENOMIC DNA]</scope>
    <source>
        <strain evidence="6">AtM5-05</strain>
    </source>
</reference>
<dbReference type="RefSeq" id="WP_265282308.1">
    <property type="nucleotide sequence ID" value="NZ_QZCW01000002.1"/>
</dbReference>
<organism evidence="5 6">
    <name type="scientific">Verminephrobacter aporrectodeae subsp. tuberculatae</name>
    <dbReference type="NCBI Taxonomy" id="1110392"/>
    <lineage>
        <taxon>Bacteria</taxon>
        <taxon>Pseudomonadati</taxon>
        <taxon>Pseudomonadota</taxon>
        <taxon>Betaproteobacteria</taxon>
        <taxon>Burkholderiales</taxon>
        <taxon>Comamonadaceae</taxon>
        <taxon>Verminephrobacter</taxon>
    </lineage>
</organism>
<sequence>MHPLPLFLPCAAGVEPYLADEVHRITGLTGQDLLTGRGGVLLRAAWRDALRLNLHSRLAQRVLVRLAQRPYRSENDLYAAASEVAWESWFTPRQSFKVEATARNSPLQSLNFAALKVKDAVADRFRTRSGVRPDVNTQWPDVRIHLHLSADEATIYIDTSGEPLFKRGWREETGAAPLKETLAAAMLAASGWDPLGAQPVPLYDPCCGSGTIAIEAAQIACRIPAGMRRRFAFEKLLPFQAQPWTAMKDEAAGAIQPSPVPIFGSDVAFRMVDFATRNAQRAGVADAVQLRGGDALQRQPPCAQAGVMLLNPPYGERIAAAGVAGGNASARAADRARGLAVGREAAHTDEGGEFLRQLATHWKRNYAGWTAWILTPDPKLPGKLHLQAARRVPLYNGPIECRLLRFDLTAGSMRTPRAAPAAAADGVQDPAQ</sequence>
<comment type="caution">
    <text evidence="5">The sequence shown here is derived from an EMBL/GenBank/DDBJ whole genome shotgun (WGS) entry which is preliminary data.</text>
</comment>
<keyword evidence="2" id="KW-0808">Transferase</keyword>
<feature type="domain" description="THUMP" evidence="4">
    <location>
        <begin position="48"/>
        <end position="159"/>
    </location>
</feature>
<dbReference type="InterPro" id="IPR004114">
    <property type="entry name" value="THUMP_dom"/>
</dbReference>
<keyword evidence="1 5" id="KW-0489">Methyltransferase</keyword>
<dbReference type="EMBL" id="QZCW01000002">
    <property type="protein sequence ID" value="MCW5321779.1"/>
    <property type="molecule type" value="Genomic_DNA"/>
</dbReference>
<protein>
    <submittedName>
        <fullName evidence="5">Class I SAM-dependent RNA methyltransferase</fullName>
    </submittedName>
</protein>
<dbReference type="Gene3D" id="3.30.2130.30">
    <property type="match status" value="1"/>
</dbReference>
<dbReference type="GO" id="GO:0008168">
    <property type="term" value="F:methyltransferase activity"/>
    <property type="evidence" value="ECO:0007669"/>
    <property type="project" value="UniProtKB-KW"/>
</dbReference>
<proteinExistence type="predicted"/>
<evidence type="ECO:0000313" key="6">
    <source>
        <dbReference type="Proteomes" id="UP001208935"/>
    </source>
</evidence>
<evidence type="ECO:0000256" key="1">
    <source>
        <dbReference type="ARBA" id="ARBA00022603"/>
    </source>
</evidence>
<dbReference type="PROSITE" id="PS51165">
    <property type="entry name" value="THUMP"/>
    <property type="match status" value="1"/>
</dbReference>
<evidence type="ECO:0000259" key="4">
    <source>
        <dbReference type="PROSITE" id="PS51165"/>
    </source>
</evidence>
<dbReference type="Pfam" id="PF02926">
    <property type="entry name" value="THUMP"/>
    <property type="match status" value="1"/>
</dbReference>
<dbReference type="PANTHER" id="PTHR47313:SF1">
    <property type="entry name" value="RIBOSOMAL RNA LARGE SUBUNIT METHYLTRANSFERASE K_L"/>
    <property type="match status" value="1"/>
</dbReference>
<dbReference type="InterPro" id="IPR029063">
    <property type="entry name" value="SAM-dependent_MTases_sf"/>
</dbReference>
<name>A0ABT3KTW7_9BURK</name>
<dbReference type="InterPro" id="IPR000241">
    <property type="entry name" value="RlmKL-like_Mtase"/>
</dbReference>
<keyword evidence="6" id="KW-1185">Reference proteome</keyword>
<gene>
    <name evidence="5" type="ORF">D5039_11630</name>
</gene>
<dbReference type="SUPFAM" id="SSF53335">
    <property type="entry name" value="S-adenosyl-L-methionine-dependent methyltransferases"/>
    <property type="match status" value="1"/>
</dbReference>
<keyword evidence="3" id="KW-0694">RNA-binding</keyword>
<dbReference type="CDD" id="cd11715">
    <property type="entry name" value="THUMP_AdoMetMT"/>
    <property type="match status" value="1"/>
</dbReference>
<dbReference type="GO" id="GO:0032259">
    <property type="term" value="P:methylation"/>
    <property type="evidence" value="ECO:0007669"/>
    <property type="project" value="UniProtKB-KW"/>
</dbReference>
<dbReference type="SMART" id="SM00981">
    <property type="entry name" value="THUMP"/>
    <property type="match status" value="1"/>
</dbReference>
<dbReference type="InterPro" id="IPR054170">
    <property type="entry name" value="RlmL_1st"/>
</dbReference>
<dbReference type="Pfam" id="PF01170">
    <property type="entry name" value="UPF0020"/>
    <property type="match status" value="1"/>
</dbReference>